<proteinExistence type="predicted"/>
<keyword evidence="1" id="KW-0812">Transmembrane</keyword>
<name>A0A839QPY0_9MICC</name>
<dbReference type="EMBL" id="JACHVS010000002">
    <property type="protein sequence ID" value="MBB2996814.1"/>
    <property type="molecule type" value="Genomic_DNA"/>
</dbReference>
<keyword evidence="1" id="KW-1133">Transmembrane helix</keyword>
<organism evidence="2 3">
    <name type="scientific">Paeniglutamicibacter cryotolerans</name>
    <dbReference type="NCBI Taxonomy" id="670079"/>
    <lineage>
        <taxon>Bacteria</taxon>
        <taxon>Bacillati</taxon>
        <taxon>Actinomycetota</taxon>
        <taxon>Actinomycetes</taxon>
        <taxon>Micrococcales</taxon>
        <taxon>Micrococcaceae</taxon>
        <taxon>Paeniglutamicibacter</taxon>
    </lineage>
</organism>
<accession>A0A839QPY0</accession>
<dbReference type="AlphaFoldDB" id="A0A839QPY0"/>
<comment type="caution">
    <text evidence="2">The sequence shown here is derived from an EMBL/GenBank/DDBJ whole genome shotgun (WGS) entry which is preliminary data.</text>
</comment>
<evidence type="ECO:0000313" key="2">
    <source>
        <dbReference type="EMBL" id="MBB2996814.1"/>
    </source>
</evidence>
<protein>
    <submittedName>
        <fullName evidence="2">Uncharacterized membrane protein YdcZ (DUF606 family)</fullName>
    </submittedName>
</protein>
<feature type="transmembrane region" description="Helical" evidence="1">
    <location>
        <begin position="6"/>
        <end position="28"/>
    </location>
</feature>
<evidence type="ECO:0000313" key="3">
    <source>
        <dbReference type="Proteomes" id="UP000523000"/>
    </source>
</evidence>
<keyword evidence="3" id="KW-1185">Reference proteome</keyword>
<keyword evidence="1" id="KW-0472">Membrane</keyword>
<evidence type="ECO:0000256" key="1">
    <source>
        <dbReference type="SAM" id="Phobius"/>
    </source>
</evidence>
<feature type="transmembrane region" description="Helical" evidence="1">
    <location>
        <begin position="48"/>
        <end position="69"/>
    </location>
</feature>
<gene>
    <name evidence="2" type="ORF">E9229_003061</name>
</gene>
<dbReference type="Proteomes" id="UP000523000">
    <property type="component" value="Unassembled WGS sequence"/>
</dbReference>
<sequence length="79" mass="8171">MNIQWIDFLIVAATTLVSALFIVGAYSLGVRMLAVAEDEGRSRAGARAAAFACFGLCGIVVVFGIILIVPSLSAKILGA</sequence>
<dbReference type="RefSeq" id="WP_183512382.1">
    <property type="nucleotide sequence ID" value="NZ_BAABGK010000111.1"/>
</dbReference>
<reference evidence="2 3" key="1">
    <citation type="submission" date="2020-08" db="EMBL/GenBank/DDBJ databases">
        <title>Sequencing the genomes of 1000 actinobacteria strains.</title>
        <authorList>
            <person name="Klenk H.-P."/>
        </authorList>
    </citation>
    <scope>NUCLEOTIDE SEQUENCE [LARGE SCALE GENOMIC DNA]</scope>
    <source>
        <strain evidence="2 3">DSM 22826</strain>
    </source>
</reference>